<evidence type="ECO:0000256" key="1">
    <source>
        <dbReference type="ARBA" id="ARBA00004651"/>
    </source>
</evidence>
<dbReference type="GO" id="GO:0009244">
    <property type="term" value="P:lipopolysaccharide core region biosynthetic process"/>
    <property type="evidence" value="ECO:0007669"/>
    <property type="project" value="TreeGrafter"/>
</dbReference>
<dbReference type="PANTHER" id="PTHR30443">
    <property type="entry name" value="INNER MEMBRANE PROTEIN"/>
    <property type="match status" value="1"/>
</dbReference>
<evidence type="ECO:0000313" key="11">
    <source>
        <dbReference type="Proteomes" id="UP000248395"/>
    </source>
</evidence>
<dbReference type="PANTHER" id="PTHR30443:SF4">
    <property type="entry name" value="PHOSPHOETHANOLAMINE TRANSFERASE OPGE-RELATED"/>
    <property type="match status" value="1"/>
</dbReference>
<gene>
    <name evidence="10" type="ORF">DFR38_10255</name>
</gene>
<evidence type="ECO:0000256" key="8">
    <source>
        <dbReference type="SAM" id="Phobius"/>
    </source>
</evidence>
<dbReference type="Gene3D" id="3.40.720.10">
    <property type="entry name" value="Alkaline Phosphatase, subunit A"/>
    <property type="match status" value="1"/>
</dbReference>
<comment type="similarity">
    <text evidence="7">Belongs to the phosphoethanolamine transferase family.</text>
</comment>
<comment type="subcellular location">
    <subcellularLocation>
        <location evidence="1">Cell membrane</location>
        <topology evidence="1">Multi-pass membrane protein</topology>
    </subcellularLocation>
</comment>
<feature type="transmembrane region" description="Helical" evidence="8">
    <location>
        <begin position="64"/>
        <end position="79"/>
    </location>
</feature>
<reference evidence="10 11" key="1">
    <citation type="submission" date="2018-05" db="EMBL/GenBank/DDBJ databases">
        <title>Genomic Encyclopedia of Type Strains, Phase IV (KMG-IV): sequencing the most valuable type-strain genomes for metagenomic binning, comparative biology and taxonomic classification.</title>
        <authorList>
            <person name="Goeker M."/>
        </authorList>
    </citation>
    <scope>NUCLEOTIDE SEQUENCE [LARGE SCALE GENOMIC DNA]</scope>
    <source>
        <strain evidence="10 11">DSM 25134</strain>
    </source>
</reference>
<dbReference type="EMBL" id="QJKC01000002">
    <property type="protein sequence ID" value="PXX50408.1"/>
    <property type="molecule type" value="Genomic_DNA"/>
</dbReference>
<dbReference type="AlphaFoldDB" id="A0A318JQ71"/>
<dbReference type="Proteomes" id="UP000248395">
    <property type="component" value="Unassembled WGS sequence"/>
</dbReference>
<evidence type="ECO:0000313" key="10">
    <source>
        <dbReference type="EMBL" id="PXX50408.1"/>
    </source>
</evidence>
<protein>
    <submittedName>
        <fullName evidence="10">Glucan phosphoethanolaminetransferase (Alkaline phosphatase superfamily)</fullName>
    </submittedName>
</protein>
<dbReference type="InterPro" id="IPR000917">
    <property type="entry name" value="Sulfatase_N"/>
</dbReference>
<name>A0A318JQ71_9NEIS</name>
<evidence type="ECO:0000256" key="6">
    <source>
        <dbReference type="ARBA" id="ARBA00023136"/>
    </source>
</evidence>
<dbReference type="InterPro" id="IPR058130">
    <property type="entry name" value="PEA_transf_C"/>
</dbReference>
<keyword evidence="11" id="KW-1185">Reference proteome</keyword>
<sequence>MPAGHAYGKINIGHAASLLQTNTPEAMEFIKLNFIGFILCFLAIIFLLVYIIKSWNSNPKKSQYLFLIAFILLNVNSYPKRFAIAAYMRFTEAKTEVEILKNGISIKDQFTILKKDIQYENILVIIGESVTREYMSVYGYPLNTTPWLKNANGDFYTNAISPAPNTFLSLPRTLAKFDENKKEAANNIVNLSNKAGLDTYWVSNQGRIGEFDTPATIIAYHAKHKFFLNNGDYESAKNSDDFQMLPYINNIIRSKEKKVIFAHMIGSHPNPCDRLQSYPLNFNTGNKIIDCYLSSIQKLDSFIKKATEMLEQNGKPYVIFYFSDHGLTIDNSSNPVRHGNAYRENYDIPFFIIDNKSQKHRLINGQFSNSAFLSKFSERIGIEYKTPSDGMRSLDNVVYNGSAFIDYKTLPNLKIIDG</sequence>
<accession>A0A318JQ71</accession>
<proteinExistence type="inferred from homology"/>
<dbReference type="SUPFAM" id="SSF53649">
    <property type="entry name" value="Alkaline phosphatase-like"/>
    <property type="match status" value="1"/>
</dbReference>
<dbReference type="GO" id="GO:0016776">
    <property type="term" value="F:phosphotransferase activity, phosphate group as acceptor"/>
    <property type="evidence" value="ECO:0007669"/>
    <property type="project" value="TreeGrafter"/>
</dbReference>
<evidence type="ECO:0000256" key="5">
    <source>
        <dbReference type="ARBA" id="ARBA00022989"/>
    </source>
</evidence>
<dbReference type="Pfam" id="PF00884">
    <property type="entry name" value="Sulfatase"/>
    <property type="match status" value="1"/>
</dbReference>
<keyword evidence="5 8" id="KW-1133">Transmembrane helix</keyword>
<feature type="domain" description="Sulfatase N-terminal" evidence="9">
    <location>
        <begin position="121"/>
        <end position="380"/>
    </location>
</feature>
<comment type="caution">
    <text evidence="10">The sequence shown here is derived from an EMBL/GenBank/DDBJ whole genome shotgun (WGS) entry which is preliminary data.</text>
</comment>
<keyword evidence="6 8" id="KW-0472">Membrane</keyword>
<organism evidence="10 11">
    <name type="scientific">Aquitalea magnusonii</name>
    <dbReference type="NCBI Taxonomy" id="332411"/>
    <lineage>
        <taxon>Bacteria</taxon>
        <taxon>Pseudomonadati</taxon>
        <taxon>Pseudomonadota</taxon>
        <taxon>Betaproteobacteria</taxon>
        <taxon>Neisseriales</taxon>
        <taxon>Chromobacteriaceae</taxon>
        <taxon>Aquitalea</taxon>
    </lineage>
</organism>
<feature type="transmembrane region" description="Helical" evidence="8">
    <location>
        <begin position="34"/>
        <end position="52"/>
    </location>
</feature>
<evidence type="ECO:0000256" key="7">
    <source>
        <dbReference type="ARBA" id="ARBA00038481"/>
    </source>
</evidence>
<dbReference type="GO" id="GO:0005886">
    <property type="term" value="C:plasma membrane"/>
    <property type="evidence" value="ECO:0007669"/>
    <property type="project" value="UniProtKB-SubCell"/>
</dbReference>
<dbReference type="InterPro" id="IPR040423">
    <property type="entry name" value="PEA_transferase"/>
</dbReference>
<keyword evidence="2" id="KW-1003">Cell membrane</keyword>
<evidence type="ECO:0000256" key="3">
    <source>
        <dbReference type="ARBA" id="ARBA00022679"/>
    </source>
</evidence>
<evidence type="ECO:0000259" key="9">
    <source>
        <dbReference type="Pfam" id="PF00884"/>
    </source>
</evidence>
<dbReference type="CDD" id="cd16017">
    <property type="entry name" value="LptA"/>
    <property type="match status" value="1"/>
</dbReference>
<evidence type="ECO:0000256" key="4">
    <source>
        <dbReference type="ARBA" id="ARBA00022692"/>
    </source>
</evidence>
<keyword evidence="4 8" id="KW-0812">Transmembrane</keyword>
<keyword evidence="3 10" id="KW-0808">Transferase</keyword>
<evidence type="ECO:0000256" key="2">
    <source>
        <dbReference type="ARBA" id="ARBA00022475"/>
    </source>
</evidence>
<dbReference type="InterPro" id="IPR017850">
    <property type="entry name" value="Alkaline_phosphatase_core_sf"/>
</dbReference>